<evidence type="ECO:0000313" key="2">
    <source>
        <dbReference type="EMBL" id="PVY78157.1"/>
    </source>
</evidence>
<feature type="region of interest" description="Disordered" evidence="1">
    <location>
        <begin position="1"/>
        <end position="24"/>
    </location>
</feature>
<name>A0A2U1CZE8_9GAMM</name>
<organism evidence="2 3">
    <name type="scientific">Tamilnaduibacter salinus</name>
    <dbReference type="NCBI Taxonomy" id="1484056"/>
    <lineage>
        <taxon>Bacteria</taxon>
        <taxon>Pseudomonadati</taxon>
        <taxon>Pseudomonadota</taxon>
        <taxon>Gammaproteobacteria</taxon>
        <taxon>Pseudomonadales</taxon>
        <taxon>Marinobacteraceae</taxon>
        <taxon>Tamilnaduibacter</taxon>
    </lineage>
</organism>
<dbReference type="EMBL" id="QEKQ01000002">
    <property type="protein sequence ID" value="PVY78157.1"/>
    <property type="molecule type" value="Genomic_DNA"/>
</dbReference>
<evidence type="ECO:0008006" key="4">
    <source>
        <dbReference type="Google" id="ProtNLM"/>
    </source>
</evidence>
<sequence length="155" mass="17739">MPAATMTMSPETMTAKSQDTVPLQDRAPLPDVTARLTIRQRLFRREVVEVPVFKLDEHGGVIKTDRLFEPGDVLHFDLVLEMPFDDVRTDRLEGLVTDRIKHCSNFFYFVDFRQSSRSGQGRHYDSLDRVLELVTRKQLLKERRDGGAAGPVHSV</sequence>
<dbReference type="Proteomes" id="UP000245887">
    <property type="component" value="Unassembled WGS sequence"/>
</dbReference>
<accession>A0A2U1CZE8</accession>
<evidence type="ECO:0000256" key="1">
    <source>
        <dbReference type="SAM" id="MobiDB-lite"/>
    </source>
</evidence>
<gene>
    <name evidence="2" type="ORF">C8D92_102193</name>
</gene>
<comment type="caution">
    <text evidence="2">The sequence shown here is derived from an EMBL/GenBank/DDBJ whole genome shotgun (WGS) entry which is preliminary data.</text>
</comment>
<protein>
    <recommendedName>
        <fullName evidence="4">PilZ domain-containing protein</fullName>
    </recommendedName>
</protein>
<proteinExistence type="predicted"/>
<evidence type="ECO:0000313" key="3">
    <source>
        <dbReference type="Proteomes" id="UP000245887"/>
    </source>
</evidence>
<dbReference type="AlphaFoldDB" id="A0A2U1CZE8"/>
<feature type="compositionally biased region" description="Polar residues" evidence="1">
    <location>
        <begin position="1"/>
        <end position="21"/>
    </location>
</feature>
<reference evidence="2 3" key="1">
    <citation type="submission" date="2018-04" db="EMBL/GenBank/DDBJ databases">
        <title>Genomic Encyclopedia of Type Strains, Phase IV (KMG-IV): sequencing the most valuable type-strain genomes for metagenomic binning, comparative biology and taxonomic classification.</title>
        <authorList>
            <person name="Goeker M."/>
        </authorList>
    </citation>
    <scope>NUCLEOTIDE SEQUENCE [LARGE SCALE GENOMIC DNA]</scope>
    <source>
        <strain evidence="2 3">DSM 28688</strain>
    </source>
</reference>